<name>A0A9N9Z1T2_9HYPO</name>
<feature type="compositionally biased region" description="Polar residues" evidence="1">
    <location>
        <begin position="1"/>
        <end position="28"/>
    </location>
</feature>
<feature type="compositionally biased region" description="Basic and acidic residues" evidence="1">
    <location>
        <begin position="166"/>
        <end position="180"/>
    </location>
</feature>
<evidence type="ECO:0000313" key="3">
    <source>
        <dbReference type="Proteomes" id="UP000696573"/>
    </source>
</evidence>
<feature type="region of interest" description="Disordered" evidence="1">
    <location>
        <begin position="1"/>
        <end position="32"/>
    </location>
</feature>
<feature type="region of interest" description="Disordered" evidence="1">
    <location>
        <begin position="147"/>
        <end position="180"/>
    </location>
</feature>
<keyword evidence="3" id="KW-1185">Reference proteome</keyword>
<protein>
    <submittedName>
        <fullName evidence="2">Uncharacterized protein</fullName>
    </submittedName>
</protein>
<dbReference type="Proteomes" id="UP000696573">
    <property type="component" value="Unassembled WGS sequence"/>
</dbReference>
<sequence>MSSLLNKLTGPTTTHHTENMQPTSTTTAPHRENLHQGNFREEPRYQENVYENNAGRTGHGRHDLGHENLRRDEVPIQNNIAHENVGTTGHGRHNLASDNLGRHDAPIHNNVPHQGYGATRTGTVHNTYENNVGRTNHGLGHENLRQSEVPGQSNIRHENVGTTSHGRHDLASNNLGRHDVPAQSNIRHENVHQTDHARHDLASSGLGRHDIPAQSGHHSHQANTIKTGPVHNSEMLNKLDPRVHEHKDRTAADHTLTGTTHGQVPLDAARVPPSVMQEHLGPPTIEHDFPHDSKHKRHSVSHQEAHIMR</sequence>
<feature type="compositionally biased region" description="Basic and acidic residues" evidence="1">
    <location>
        <begin position="202"/>
        <end position="211"/>
    </location>
</feature>
<dbReference type="AlphaFoldDB" id="A0A9N9Z1T2"/>
<feature type="region of interest" description="Disordered" evidence="1">
    <location>
        <begin position="52"/>
        <end position="74"/>
    </location>
</feature>
<dbReference type="OrthoDB" id="5128796at2759"/>
<proteinExistence type="predicted"/>
<organism evidence="2 3">
    <name type="scientific">Clonostachys rhizophaga</name>
    <dbReference type="NCBI Taxonomy" id="160324"/>
    <lineage>
        <taxon>Eukaryota</taxon>
        <taxon>Fungi</taxon>
        <taxon>Dikarya</taxon>
        <taxon>Ascomycota</taxon>
        <taxon>Pezizomycotina</taxon>
        <taxon>Sordariomycetes</taxon>
        <taxon>Hypocreomycetidae</taxon>
        <taxon>Hypocreales</taxon>
        <taxon>Bionectriaceae</taxon>
        <taxon>Clonostachys</taxon>
    </lineage>
</organism>
<gene>
    <name evidence="2" type="ORF">CRHIZ90672A_00018853</name>
</gene>
<feature type="compositionally biased region" description="Basic and acidic residues" evidence="1">
    <location>
        <begin position="60"/>
        <end position="74"/>
    </location>
</feature>
<evidence type="ECO:0000256" key="1">
    <source>
        <dbReference type="SAM" id="MobiDB-lite"/>
    </source>
</evidence>
<reference evidence="2" key="1">
    <citation type="submission" date="2021-10" db="EMBL/GenBank/DDBJ databases">
        <authorList>
            <person name="Piombo E."/>
        </authorList>
    </citation>
    <scope>NUCLEOTIDE SEQUENCE</scope>
</reference>
<evidence type="ECO:0000313" key="2">
    <source>
        <dbReference type="EMBL" id="CAH0047501.1"/>
    </source>
</evidence>
<feature type="region of interest" description="Disordered" evidence="1">
    <location>
        <begin position="288"/>
        <end position="309"/>
    </location>
</feature>
<comment type="caution">
    <text evidence="2">The sequence shown here is derived from an EMBL/GenBank/DDBJ whole genome shotgun (WGS) entry which is preliminary data.</text>
</comment>
<feature type="compositionally biased region" description="Polar residues" evidence="1">
    <location>
        <begin position="149"/>
        <end position="164"/>
    </location>
</feature>
<feature type="region of interest" description="Disordered" evidence="1">
    <location>
        <begin position="202"/>
        <end position="233"/>
    </location>
</feature>
<accession>A0A9N9Z1T2</accession>
<dbReference type="EMBL" id="CABFNQ020000981">
    <property type="protein sequence ID" value="CAH0047501.1"/>
    <property type="molecule type" value="Genomic_DNA"/>
</dbReference>